<dbReference type="EMBL" id="JASXSZ010000001">
    <property type="protein sequence ID" value="MDL9978841.1"/>
    <property type="molecule type" value="Genomic_DNA"/>
</dbReference>
<evidence type="ECO:0000256" key="1">
    <source>
        <dbReference type="SAM" id="MobiDB-lite"/>
    </source>
</evidence>
<reference evidence="2 3" key="1">
    <citation type="submission" date="2023-06" db="EMBL/GenBank/DDBJ databases">
        <title>Microbacterium sp. nov., isolated from a waste landfill.</title>
        <authorList>
            <person name="Wen W."/>
        </authorList>
    </citation>
    <scope>NUCLEOTIDE SEQUENCE [LARGE SCALE GENOMIC DNA]</scope>
    <source>
        <strain evidence="2 3">ASV49</strain>
    </source>
</reference>
<feature type="region of interest" description="Disordered" evidence="1">
    <location>
        <begin position="74"/>
        <end position="106"/>
    </location>
</feature>
<proteinExistence type="predicted"/>
<evidence type="ECO:0008006" key="4">
    <source>
        <dbReference type="Google" id="ProtNLM"/>
    </source>
</evidence>
<name>A0ABT7MWL9_9MICO</name>
<dbReference type="RefSeq" id="WP_286287601.1">
    <property type="nucleotide sequence ID" value="NZ_JASXSZ010000001.1"/>
</dbReference>
<organism evidence="2 3">
    <name type="scientific">Microbacterium candidum</name>
    <dbReference type="NCBI Taxonomy" id="3041922"/>
    <lineage>
        <taxon>Bacteria</taxon>
        <taxon>Bacillati</taxon>
        <taxon>Actinomycetota</taxon>
        <taxon>Actinomycetes</taxon>
        <taxon>Micrococcales</taxon>
        <taxon>Microbacteriaceae</taxon>
        <taxon>Microbacterium</taxon>
    </lineage>
</organism>
<evidence type="ECO:0000313" key="2">
    <source>
        <dbReference type="EMBL" id="MDL9978841.1"/>
    </source>
</evidence>
<comment type="caution">
    <text evidence="2">The sequence shown here is derived from an EMBL/GenBank/DDBJ whole genome shotgun (WGS) entry which is preliminary data.</text>
</comment>
<protein>
    <recommendedName>
        <fullName evidence="4">HNH endonuclease</fullName>
    </recommendedName>
</protein>
<feature type="compositionally biased region" description="Low complexity" evidence="1">
    <location>
        <begin position="93"/>
        <end position="106"/>
    </location>
</feature>
<dbReference type="Proteomes" id="UP001235064">
    <property type="component" value="Unassembled WGS sequence"/>
</dbReference>
<accession>A0ABT7MWL9</accession>
<evidence type="ECO:0000313" key="3">
    <source>
        <dbReference type="Proteomes" id="UP001235064"/>
    </source>
</evidence>
<gene>
    <name evidence="2" type="ORF">QSV35_05830</name>
</gene>
<keyword evidence="3" id="KW-1185">Reference proteome</keyword>
<sequence length="106" mass="11721">MTSKHQTPEYRRNALTIRERVTAAHRTGRPVACWRCRRPIAPGQPYDVGHVQGATGSTLRDLAPEHRHRTAHCVGNRAHGGNLGARITNSRHTPTTPAGDTTTWNI</sequence>